<dbReference type="PANTHER" id="PTHR19444">
    <property type="entry name" value="UNC-93 RELATED"/>
    <property type="match status" value="1"/>
</dbReference>
<comment type="subcellular location">
    <subcellularLocation>
        <location evidence="1">Membrane</location>
        <topology evidence="1">Multi-pass membrane protein</topology>
    </subcellularLocation>
</comment>
<keyword evidence="3 6" id="KW-0812">Transmembrane</keyword>
<sequence length="500" mass="55766">MAHIIDDVDTIPRKLSFVSSSAEDQIAVGAKVGNMIVDNHTSLSDIVLPLNNNSDDQSFRFSINKIYKNLLILSLAFALLFTAYAGISTLQSTLNTKNNVGINALIVTNVLVIFSSIFLTSISMDIFGLKWSIVLAEVGYILFIVANIRPLPSLMYISAAFVGLAAAPLWTAQATYLSQIARLYAQAKHQMTDVVVSLFFGIFFACVGTSAIWGNLISYFVLNQSNYPQKLNCGVYFDPQAAVTVNMTSNVSEKTRYILCGIFSGLGILSIILLVFMLDQIRLNQKQPVQQSLKKCIEVLQSFTRWKSVDQFFLIPLTMWTLIENSFFTAQFTRGFVNCLIGIRYVGLVMMCHGICDVIGSYLFGHLVKCVGRKGCFIIAAALNYAMIVLMFLWQPDDSQMIILFVIAGCWGAADAVWQSQVIATYTVLYSESDPSVVAKYRLWKSVGSLISLSYASYITIYLTLILLLVYLTVSMICYGILETYLRCKDYRKKQDNLIN</sequence>
<evidence type="ECO:0000256" key="4">
    <source>
        <dbReference type="ARBA" id="ARBA00022989"/>
    </source>
</evidence>
<keyword evidence="4 6" id="KW-1133">Transmembrane helix</keyword>
<feature type="transmembrane region" description="Helical" evidence="6">
    <location>
        <begin position="256"/>
        <end position="278"/>
    </location>
</feature>
<dbReference type="InterPro" id="IPR010291">
    <property type="entry name" value="Ion_channel_UNC-93"/>
</dbReference>
<proteinExistence type="inferred from homology"/>
<feature type="transmembrane region" description="Helical" evidence="6">
    <location>
        <begin position="154"/>
        <end position="177"/>
    </location>
</feature>
<protein>
    <recommendedName>
        <fullName evidence="9">UNC93-like protein</fullName>
    </recommendedName>
</protein>
<evidence type="ECO:0000313" key="8">
    <source>
        <dbReference type="Proteomes" id="UP000663854"/>
    </source>
</evidence>
<feature type="transmembrane region" description="Helical" evidence="6">
    <location>
        <begin position="198"/>
        <end position="222"/>
    </location>
</feature>
<feature type="transmembrane region" description="Helical" evidence="6">
    <location>
        <begin position="100"/>
        <end position="119"/>
    </location>
</feature>
<evidence type="ECO:0000256" key="2">
    <source>
        <dbReference type="ARBA" id="ARBA00009172"/>
    </source>
</evidence>
<dbReference type="Proteomes" id="UP000663854">
    <property type="component" value="Unassembled WGS sequence"/>
</dbReference>
<gene>
    <name evidence="7" type="ORF">PYM288_LOCUS1996</name>
</gene>
<organism evidence="7 8">
    <name type="scientific">Rotaria sordida</name>
    <dbReference type="NCBI Taxonomy" id="392033"/>
    <lineage>
        <taxon>Eukaryota</taxon>
        <taxon>Metazoa</taxon>
        <taxon>Spiralia</taxon>
        <taxon>Gnathifera</taxon>
        <taxon>Rotifera</taxon>
        <taxon>Eurotatoria</taxon>
        <taxon>Bdelloidea</taxon>
        <taxon>Philodinida</taxon>
        <taxon>Philodinidae</taxon>
        <taxon>Rotaria</taxon>
    </lineage>
</organism>
<evidence type="ECO:0000256" key="5">
    <source>
        <dbReference type="ARBA" id="ARBA00023136"/>
    </source>
</evidence>
<reference evidence="7" key="1">
    <citation type="submission" date="2021-02" db="EMBL/GenBank/DDBJ databases">
        <authorList>
            <person name="Nowell W R."/>
        </authorList>
    </citation>
    <scope>NUCLEOTIDE SEQUENCE</scope>
</reference>
<comment type="caution">
    <text evidence="7">The sequence shown here is derived from an EMBL/GenBank/DDBJ whole genome shotgun (WGS) entry which is preliminary data.</text>
</comment>
<dbReference type="InterPro" id="IPR036259">
    <property type="entry name" value="MFS_trans_sf"/>
</dbReference>
<keyword evidence="5 6" id="KW-0472">Membrane</keyword>
<feature type="transmembrane region" description="Helical" evidence="6">
    <location>
        <begin position="455"/>
        <end position="482"/>
    </location>
</feature>
<evidence type="ECO:0008006" key="9">
    <source>
        <dbReference type="Google" id="ProtNLM"/>
    </source>
</evidence>
<dbReference type="AlphaFoldDB" id="A0A813P5M1"/>
<feature type="transmembrane region" description="Helical" evidence="6">
    <location>
        <begin position="131"/>
        <end position="148"/>
    </location>
</feature>
<feature type="transmembrane region" description="Helical" evidence="6">
    <location>
        <begin position="376"/>
        <end position="394"/>
    </location>
</feature>
<dbReference type="Pfam" id="PF05978">
    <property type="entry name" value="UNC-93"/>
    <property type="match status" value="1"/>
</dbReference>
<dbReference type="EMBL" id="CAJNOH010000012">
    <property type="protein sequence ID" value="CAF0749340.1"/>
    <property type="molecule type" value="Genomic_DNA"/>
</dbReference>
<accession>A0A813P5M1</accession>
<feature type="transmembrane region" description="Helical" evidence="6">
    <location>
        <begin position="342"/>
        <end position="364"/>
    </location>
</feature>
<dbReference type="InterPro" id="IPR051951">
    <property type="entry name" value="UNC-93_regulatory"/>
</dbReference>
<dbReference type="SUPFAM" id="SSF103473">
    <property type="entry name" value="MFS general substrate transporter"/>
    <property type="match status" value="1"/>
</dbReference>
<evidence type="ECO:0000256" key="3">
    <source>
        <dbReference type="ARBA" id="ARBA00022692"/>
    </source>
</evidence>
<evidence type="ECO:0000313" key="7">
    <source>
        <dbReference type="EMBL" id="CAF0749340.1"/>
    </source>
</evidence>
<evidence type="ECO:0000256" key="1">
    <source>
        <dbReference type="ARBA" id="ARBA00004141"/>
    </source>
</evidence>
<dbReference type="Gene3D" id="1.20.1250.20">
    <property type="entry name" value="MFS general substrate transporter like domains"/>
    <property type="match status" value="1"/>
</dbReference>
<evidence type="ECO:0000256" key="6">
    <source>
        <dbReference type="SAM" id="Phobius"/>
    </source>
</evidence>
<feature type="transmembrane region" description="Helical" evidence="6">
    <location>
        <begin position="70"/>
        <end position="88"/>
    </location>
</feature>
<dbReference type="PANTHER" id="PTHR19444:SF13">
    <property type="entry name" value="PROTEIN UNC-93 HOMOLOG A"/>
    <property type="match status" value="1"/>
</dbReference>
<name>A0A813P5M1_9BILA</name>
<dbReference type="GO" id="GO:0016020">
    <property type="term" value="C:membrane"/>
    <property type="evidence" value="ECO:0007669"/>
    <property type="project" value="UniProtKB-SubCell"/>
</dbReference>
<comment type="similarity">
    <text evidence="2">Belongs to the unc-93 family.</text>
</comment>